<evidence type="ECO:0000256" key="1">
    <source>
        <dbReference type="SAM" id="SignalP"/>
    </source>
</evidence>
<evidence type="ECO:0000313" key="3">
    <source>
        <dbReference type="Proteomes" id="UP000825890"/>
    </source>
</evidence>
<reference evidence="2 3" key="1">
    <citation type="submission" date="2021-01" db="EMBL/GenBank/DDBJ databases">
        <title>Cercospora kikuchii MAFF 305040 whole genome shotgun sequence.</title>
        <authorList>
            <person name="Kashiwa T."/>
            <person name="Suzuki T."/>
        </authorList>
    </citation>
    <scope>NUCLEOTIDE SEQUENCE [LARGE SCALE GENOMIC DNA]</scope>
    <source>
        <strain evidence="2 3">MAFF 305040</strain>
    </source>
</reference>
<dbReference type="GeneID" id="68291343"/>
<proteinExistence type="predicted"/>
<dbReference type="SUPFAM" id="SSF53187">
    <property type="entry name" value="Zn-dependent exopeptidases"/>
    <property type="match status" value="1"/>
</dbReference>
<dbReference type="Gene3D" id="3.50.30.30">
    <property type="match status" value="1"/>
</dbReference>
<keyword evidence="3" id="KW-1185">Reference proteome</keyword>
<organism evidence="2 3">
    <name type="scientific">Cercospora kikuchii</name>
    <dbReference type="NCBI Taxonomy" id="84275"/>
    <lineage>
        <taxon>Eukaryota</taxon>
        <taxon>Fungi</taxon>
        <taxon>Dikarya</taxon>
        <taxon>Ascomycota</taxon>
        <taxon>Pezizomycotina</taxon>
        <taxon>Dothideomycetes</taxon>
        <taxon>Dothideomycetidae</taxon>
        <taxon>Mycosphaerellales</taxon>
        <taxon>Mycosphaerellaceae</taxon>
        <taxon>Cercospora</taxon>
    </lineage>
</organism>
<gene>
    <name evidence="2" type="ORF">CKM354_000576800</name>
</gene>
<dbReference type="Proteomes" id="UP000825890">
    <property type="component" value="Unassembled WGS sequence"/>
</dbReference>
<name>A0A9P3CJG8_9PEZI</name>
<dbReference type="EMBL" id="BOLY01000003">
    <property type="protein sequence ID" value="GIZ42502.1"/>
    <property type="molecule type" value="Genomic_DNA"/>
</dbReference>
<keyword evidence="1" id="KW-0732">Signal</keyword>
<dbReference type="OrthoDB" id="4334193at2759"/>
<protein>
    <recommendedName>
        <fullName evidence="4">Peptide hydrolase</fullName>
    </recommendedName>
</protein>
<sequence>MHELVTILSLVIGFIAFVACIRSEPLPIRASAPCSSSTSDVLVPPTAIDASVFASSCEIKQIVDQICHSGLRLPGSPNHLKVIKYITRQLRSIPGVTFTKSDFELANWQPAHNSIYRAAQLKIGDEAVDVAGAIAYSLPTNGSAISGQLMYLAPNANISAIDLKGKIIVRDYSNLAIPTSLFQSIAYYASADATLNPTYSRPFLTPPHADLLAASLGGAAGYVSAFNVSRKQLEGYYSGHSGTHWLVPGVFTGAEQYLQLREAAEKNLTAFIRIDAKSGRVKVPRLMATLPGLSNETIVIATHTDGVTYVQENGPAALLTLLKYFAALPIQARAKTLKFAFEASHLAYQLDSDKLLAKSLDADYDQANGTTAFVIAIEHLGSREIESSPAPNGTYGNVLNYTGRGEAILWAVGEVQQAIDGVIDIAKNRSLDNVVVSPGFPPANPPNMVPTYPSMGGLGTYYTNALLPTMSLISGPWSLWAPSFGAEALDYDRLRLQHIAIGDAILMLSQFSREQLAGNYTEFRRLRAAGTANTTSINYEDAQFITTPDGVYY</sequence>
<accession>A0A9P3CJG8</accession>
<feature type="chain" id="PRO_5040143934" description="Peptide hydrolase" evidence="1">
    <location>
        <begin position="24"/>
        <end position="553"/>
    </location>
</feature>
<feature type="signal peptide" evidence="1">
    <location>
        <begin position="1"/>
        <end position="23"/>
    </location>
</feature>
<dbReference type="Gene3D" id="3.40.630.10">
    <property type="entry name" value="Zn peptidases"/>
    <property type="match status" value="1"/>
</dbReference>
<evidence type="ECO:0008006" key="4">
    <source>
        <dbReference type="Google" id="ProtNLM"/>
    </source>
</evidence>
<dbReference type="RefSeq" id="XP_044656989.1">
    <property type="nucleotide sequence ID" value="XM_044801054.1"/>
</dbReference>
<dbReference type="AlphaFoldDB" id="A0A9P3CJG8"/>
<evidence type="ECO:0000313" key="2">
    <source>
        <dbReference type="EMBL" id="GIZ42502.1"/>
    </source>
</evidence>
<comment type="caution">
    <text evidence="2">The sequence shown here is derived from an EMBL/GenBank/DDBJ whole genome shotgun (WGS) entry which is preliminary data.</text>
</comment>